<evidence type="ECO:0000313" key="3">
    <source>
        <dbReference type="Proteomes" id="UP000238479"/>
    </source>
</evidence>
<evidence type="ECO:0000313" key="2">
    <source>
        <dbReference type="EMBL" id="PRQ49769.1"/>
    </source>
</evidence>
<dbReference type="EMBL" id="PDCK01000040">
    <property type="protein sequence ID" value="PRQ49769.1"/>
    <property type="molecule type" value="Genomic_DNA"/>
</dbReference>
<dbReference type="Proteomes" id="UP000238479">
    <property type="component" value="Chromosome 2"/>
</dbReference>
<name>A0A2P6RTL7_ROSCH</name>
<feature type="compositionally biased region" description="Low complexity" evidence="1">
    <location>
        <begin position="64"/>
        <end position="76"/>
    </location>
</feature>
<proteinExistence type="predicted"/>
<dbReference type="Gramene" id="PRQ49769">
    <property type="protein sequence ID" value="PRQ49769"/>
    <property type="gene ID" value="RchiOBHm_Chr2g0125601"/>
</dbReference>
<protein>
    <submittedName>
        <fullName evidence="2">Uncharacterized protein</fullName>
    </submittedName>
</protein>
<feature type="region of interest" description="Disordered" evidence="1">
    <location>
        <begin position="1"/>
        <end position="76"/>
    </location>
</feature>
<feature type="compositionally biased region" description="Basic and acidic residues" evidence="1">
    <location>
        <begin position="36"/>
        <end position="46"/>
    </location>
</feature>
<keyword evidence="3" id="KW-1185">Reference proteome</keyword>
<organism evidence="2 3">
    <name type="scientific">Rosa chinensis</name>
    <name type="common">China rose</name>
    <dbReference type="NCBI Taxonomy" id="74649"/>
    <lineage>
        <taxon>Eukaryota</taxon>
        <taxon>Viridiplantae</taxon>
        <taxon>Streptophyta</taxon>
        <taxon>Embryophyta</taxon>
        <taxon>Tracheophyta</taxon>
        <taxon>Spermatophyta</taxon>
        <taxon>Magnoliopsida</taxon>
        <taxon>eudicotyledons</taxon>
        <taxon>Gunneridae</taxon>
        <taxon>Pentapetalae</taxon>
        <taxon>rosids</taxon>
        <taxon>fabids</taxon>
        <taxon>Rosales</taxon>
        <taxon>Rosaceae</taxon>
        <taxon>Rosoideae</taxon>
        <taxon>Rosoideae incertae sedis</taxon>
        <taxon>Rosa</taxon>
    </lineage>
</organism>
<reference evidence="2 3" key="1">
    <citation type="journal article" date="2018" name="Nat. Genet.">
        <title>The Rosa genome provides new insights in the design of modern roses.</title>
        <authorList>
            <person name="Bendahmane M."/>
        </authorList>
    </citation>
    <scope>NUCLEOTIDE SEQUENCE [LARGE SCALE GENOMIC DNA]</scope>
    <source>
        <strain evidence="3">cv. Old Blush</strain>
    </source>
</reference>
<accession>A0A2P6RTL7</accession>
<feature type="compositionally biased region" description="Basic and acidic residues" evidence="1">
    <location>
        <begin position="143"/>
        <end position="163"/>
    </location>
</feature>
<sequence length="176" mass="19718">MARTKVTPRRGVNQRRVLSLEEEGRQAATRAGLTRPWDHRPIRERTCSPPPLPRRSPRLHPGESSSSPAARAPRPMATLESLSDSIDDLRSSLRDGIMVTDWRVNCMIDYISEMNCSLIRCHTAINKLAQEVNNLQSYPPGFPRKDATASQHEDPPPKAETSKRAATRPHTAPPKE</sequence>
<comment type="caution">
    <text evidence="2">The sequence shown here is derived from an EMBL/GenBank/DDBJ whole genome shotgun (WGS) entry which is preliminary data.</text>
</comment>
<evidence type="ECO:0000256" key="1">
    <source>
        <dbReference type="SAM" id="MobiDB-lite"/>
    </source>
</evidence>
<gene>
    <name evidence="2" type="ORF">RchiOBHm_Chr2g0125601</name>
</gene>
<dbReference type="AlphaFoldDB" id="A0A2P6RTL7"/>
<feature type="region of interest" description="Disordered" evidence="1">
    <location>
        <begin position="136"/>
        <end position="176"/>
    </location>
</feature>